<organism evidence="3 4">
    <name type="scientific">Halospeciosus flavus</name>
    <dbReference type="NCBI Taxonomy" id="3032283"/>
    <lineage>
        <taxon>Archaea</taxon>
        <taxon>Methanobacteriati</taxon>
        <taxon>Methanobacteriota</taxon>
        <taxon>Stenosarchaea group</taxon>
        <taxon>Halobacteria</taxon>
        <taxon>Halobacteriales</taxon>
        <taxon>Halobacteriaceae</taxon>
        <taxon>Halospeciosus</taxon>
    </lineage>
</organism>
<reference evidence="4" key="2">
    <citation type="journal article" date="2019" name="Int. J. Syst. Evol. Microbiol.">
        <title>The Global Catalogue of Microorganisms (GCM) 10K type strain sequencing project: providing services to taxonomists for standard genome sequencing and annotation.</title>
        <authorList>
            <consortium name="The Broad Institute Genomics Platform"/>
            <consortium name="The Broad Institute Genome Sequencing Center for Infectious Disease"/>
            <person name="Wu L."/>
            <person name="Ma J."/>
        </authorList>
    </citation>
    <scope>NUCLEOTIDE SEQUENCE [LARGE SCALE GENOMIC DNA]</scope>
    <source>
        <strain evidence="4">XZGYJ-43</strain>
    </source>
</reference>
<dbReference type="Proteomes" id="UP001596447">
    <property type="component" value="Unassembled WGS sequence"/>
</dbReference>
<reference evidence="3" key="3">
    <citation type="submission" date="2024-09" db="EMBL/GenBank/DDBJ databases">
        <authorList>
            <person name="Sun Q."/>
        </authorList>
    </citation>
    <scope>NUCLEOTIDE SEQUENCE</scope>
    <source>
        <strain evidence="3">NBRC 114356</strain>
    </source>
</reference>
<comment type="caution">
    <text evidence="3">The sequence shown here is derived from an EMBL/GenBank/DDBJ whole genome shotgun (WGS) entry which is preliminary data.</text>
</comment>
<dbReference type="RefSeq" id="WP_279530237.1">
    <property type="nucleotide sequence ID" value="NZ_CP122313.1"/>
</dbReference>
<dbReference type="EMBL" id="JBHTAR010000004">
    <property type="protein sequence ID" value="MFC7198339.1"/>
    <property type="molecule type" value="Genomic_DNA"/>
</dbReference>
<evidence type="ECO:0000313" key="2">
    <source>
        <dbReference type="EMBL" id="MFC7198297.1"/>
    </source>
</evidence>
<evidence type="ECO:0000313" key="4">
    <source>
        <dbReference type="Proteomes" id="UP001596447"/>
    </source>
</evidence>
<evidence type="ECO:0000313" key="1">
    <source>
        <dbReference type="EMBL" id="MFC7198056.1"/>
    </source>
</evidence>
<dbReference type="EMBL" id="JBHTAR010000003">
    <property type="protein sequence ID" value="MFC7198056.1"/>
    <property type="molecule type" value="Genomic_DNA"/>
</dbReference>
<accession>A0ABD5YX68</accession>
<dbReference type="AlphaFoldDB" id="A0ABD5YX68"/>
<dbReference type="EMBL" id="JBHTAR010000003">
    <property type="protein sequence ID" value="MFC7198297.1"/>
    <property type="molecule type" value="Genomic_DNA"/>
</dbReference>
<gene>
    <name evidence="1" type="ORF">ACFQJ9_00855</name>
    <name evidence="2" type="ORF">ACFQJ9_02175</name>
    <name evidence="3" type="ORF">ACFQJ9_02455</name>
</gene>
<keyword evidence="4" id="KW-1185">Reference proteome</keyword>
<dbReference type="InterPro" id="IPR055944">
    <property type="entry name" value="DUF7522"/>
</dbReference>
<proteinExistence type="predicted"/>
<name>A0ABD5YX68_9EURY</name>
<protein>
    <submittedName>
        <fullName evidence="3">Uncharacterized protein</fullName>
    </submittedName>
</protein>
<sequence length="122" mass="14315">MATPITDRIKAIRSEVGEENLRVIAEYDKSGYEFQYLSEEVDARYSKAEFDEVFDDLLFDTMRSDVMERRFHGGDYQCSVLSFEEMFVFQFVRDEFDGLVVSIERDCTINLESFIETCAEHT</sequence>
<evidence type="ECO:0000313" key="3">
    <source>
        <dbReference type="EMBL" id="MFC7198339.1"/>
    </source>
</evidence>
<dbReference type="Pfam" id="PF24366">
    <property type="entry name" value="DUF7522"/>
    <property type="match status" value="1"/>
</dbReference>
<reference evidence="3" key="1">
    <citation type="journal article" date="2014" name="Int. J. Syst. Evol. Microbiol.">
        <title>Complete genome sequence of Corynebacterium casei LMG S-19264T (=DSM 44701T), isolated from a smear-ripened cheese.</title>
        <authorList>
            <consortium name="US DOE Joint Genome Institute (JGI-PGF)"/>
            <person name="Walter F."/>
            <person name="Albersmeier A."/>
            <person name="Kalinowski J."/>
            <person name="Ruckert C."/>
        </authorList>
    </citation>
    <scope>NUCLEOTIDE SEQUENCE [LARGE SCALE GENOMIC DNA]</scope>
    <source>
        <strain evidence="3">NBRC 114356</strain>
    </source>
</reference>